<evidence type="ECO:0000313" key="2">
    <source>
        <dbReference type="Proteomes" id="UP000277928"/>
    </source>
</evidence>
<gene>
    <name evidence="1" type="ORF">NLS_LOCUS2263</name>
</gene>
<reference evidence="1 2" key="1">
    <citation type="submission" date="2018-08" db="EMBL/GenBank/DDBJ databases">
        <authorList>
            <person name="Laetsch R D."/>
            <person name="Stevens L."/>
            <person name="Kumar S."/>
            <person name="Blaxter L. M."/>
        </authorList>
    </citation>
    <scope>NUCLEOTIDE SEQUENCE [LARGE SCALE GENOMIC DNA]</scope>
</reference>
<protein>
    <submittedName>
        <fullName evidence="1">Uncharacterized protein</fullName>
    </submittedName>
</protein>
<organism evidence="1 2">
    <name type="scientific">Litomosoides sigmodontis</name>
    <name type="common">Filarial nematode worm</name>
    <dbReference type="NCBI Taxonomy" id="42156"/>
    <lineage>
        <taxon>Eukaryota</taxon>
        <taxon>Metazoa</taxon>
        <taxon>Ecdysozoa</taxon>
        <taxon>Nematoda</taxon>
        <taxon>Chromadorea</taxon>
        <taxon>Rhabditida</taxon>
        <taxon>Spirurina</taxon>
        <taxon>Spiruromorpha</taxon>
        <taxon>Filarioidea</taxon>
        <taxon>Onchocercidae</taxon>
        <taxon>Litomosoides</taxon>
    </lineage>
</organism>
<dbReference type="OrthoDB" id="5837168at2759"/>
<accession>A0A3P6U587</accession>
<sequence>MSMMLVLSNISKTTFRIFPLLIITITIASTFDFGELMYGDDELQEQAWKRSNAELINGLIGMNLGHFANAGKRSVSALRANDKSVSNGQRFKKKI</sequence>
<name>A0A3P6U587_LITSI</name>
<proteinExistence type="predicted"/>
<evidence type="ECO:0000313" key="1">
    <source>
        <dbReference type="EMBL" id="VDK73848.1"/>
    </source>
</evidence>
<keyword evidence="2" id="KW-1185">Reference proteome</keyword>
<dbReference type="Proteomes" id="UP000277928">
    <property type="component" value="Unassembled WGS sequence"/>
</dbReference>
<dbReference type="STRING" id="42156.A0A3P6U587"/>
<dbReference type="EMBL" id="UYRX01000100">
    <property type="protein sequence ID" value="VDK73848.1"/>
    <property type="molecule type" value="Genomic_DNA"/>
</dbReference>
<dbReference type="AlphaFoldDB" id="A0A3P6U587"/>